<dbReference type="GO" id="GO:0097367">
    <property type="term" value="F:carbohydrate derivative binding"/>
    <property type="evidence" value="ECO:0007669"/>
    <property type="project" value="InterPro"/>
</dbReference>
<gene>
    <name evidence="2" type="ORF">FRZ44_00780</name>
</gene>
<evidence type="ECO:0000313" key="3">
    <source>
        <dbReference type="Proteomes" id="UP000326202"/>
    </source>
</evidence>
<evidence type="ECO:0000259" key="1">
    <source>
        <dbReference type="PROSITE" id="PS51071"/>
    </source>
</evidence>
<dbReference type="GO" id="GO:0003677">
    <property type="term" value="F:DNA binding"/>
    <property type="evidence" value="ECO:0007669"/>
    <property type="project" value="InterPro"/>
</dbReference>
<dbReference type="Gene3D" id="3.40.50.10490">
    <property type="entry name" value="Glucose-6-phosphate isomerase like protein, domain 1"/>
    <property type="match status" value="1"/>
</dbReference>
<dbReference type="AlphaFoldDB" id="A0A5J6MC46"/>
<evidence type="ECO:0000313" key="2">
    <source>
        <dbReference type="EMBL" id="QEX14803.1"/>
    </source>
</evidence>
<dbReference type="InterPro" id="IPR009057">
    <property type="entry name" value="Homeodomain-like_sf"/>
</dbReference>
<dbReference type="GO" id="GO:1901135">
    <property type="term" value="P:carbohydrate derivative metabolic process"/>
    <property type="evidence" value="ECO:0007669"/>
    <property type="project" value="InterPro"/>
</dbReference>
<name>A0A5J6MC46_9PROT</name>
<reference evidence="2 3" key="1">
    <citation type="submission" date="2019-08" db="EMBL/GenBank/DDBJ databases">
        <title>Hyperibacter terrae gen. nov., sp. nov. and Hyperibacter viscosus sp. nov., two new members in the family Rhodospirillaceae isolated from the rhizosphere of Hypericum perforatum.</title>
        <authorList>
            <person name="Noviana Z."/>
        </authorList>
    </citation>
    <scope>NUCLEOTIDE SEQUENCE [LARGE SCALE GENOMIC DNA]</scope>
    <source>
        <strain evidence="2 3">R5913</strain>
    </source>
</reference>
<dbReference type="PANTHER" id="PTHR30514:SF18">
    <property type="entry name" value="RPIR-FAMILY TRANSCRIPTIONAL REGULATOR"/>
    <property type="match status" value="1"/>
</dbReference>
<dbReference type="Proteomes" id="UP000326202">
    <property type="component" value="Chromosome"/>
</dbReference>
<dbReference type="InterPro" id="IPR047640">
    <property type="entry name" value="RpiR-like"/>
</dbReference>
<dbReference type="SUPFAM" id="SSF46689">
    <property type="entry name" value="Homeodomain-like"/>
    <property type="match status" value="1"/>
</dbReference>
<dbReference type="PANTHER" id="PTHR30514">
    <property type="entry name" value="GLUCOKINASE"/>
    <property type="match status" value="1"/>
</dbReference>
<dbReference type="SUPFAM" id="SSF53697">
    <property type="entry name" value="SIS domain"/>
    <property type="match status" value="1"/>
</dbReference>
<accession>A0A5J6MC46</accession>
<dbReference type="InterPro" id="IPR000281">
    <property type="entry name" value="HTH_RpiR"/>
</dbReference>
<dbReference type="GO" id="GO:0003700">
    <property type="term" value="F:DNA-binding transcription factor activity"/>
    <property type="evidence" value="ECO:0007669"/>
    <property type="project" value="InterPro"/>
</dbReference>
<feature type="domain" description="HTH rpiR-type" evidence="1">
    <location>
        <begin position="10"/>
        <end position="86"/>
    </location>
</feature>
<dbReference type="OrthoDB" id="8582409at2"/>
<dbReference type="Gene3D" id="1.10.10.10">
    <property type="entry name" value="Winged helix-like DNA-binding domain superfamily/Winged helix DNA-binding domain"/>
    <property type="match status" value="1"/>
</dbReference>
<organism evidence="2 3">
    <name type="scientific">Hypericibacter terrae</name>
    <dbReference type="NCBI Taxonomy" id="2602015"/>
    <lineage>
        <taxon>Bacteria</taxon>
        <taxon>Pseudomonadati</taxon>
        <taxon>Pseudomonadota</taxon>
        <taxon>Alphaproteobacteria</taxon>
        <taxon>Rhodospirillales</taxon>
        <taxon>Dongiaceae</taxon>
        <taxon>Hypericibacter</taxon>
    </lineage>
</organism>
<dbReference type="InterPro" id="IPR036388">
    <property type="entry name" value="WH-like_DNA-bd_sf"/>
</dbReference>
<dbReference type="EMBL" id="CP042906">
    <property type="protein sequence ID" value="QEX14803.1"/>
    <property type="molecule type" value="Genomic_DNA"/>
</dbReference>
<sequence length="290" mass="31945">MDGVSGMSQDQILGRLGSKSHWRTQSETLLARYFQAHLEDLPFETAASIAKKVGVSAVTVGRFLRRLGYRKLSELTLDLRARGPNSAWQVKEPTPGKRNGNGAGIQGRQLQAHIDNLTRIFGQASTPAWGKAVKLIADAPRVFVVSFQNLRGIGDYFASQLDYARPGVRFLDGEDGTFVDLFDGEPRKTCLVIIESRRYARKAGPLADRAKAMGIKVIAITDIYCAWADDADVSLTDPGEGEVFWDSTVSTVALLELLLESVIERLGERVPARIKHLTALQDYFGDFGDM</sequence>
<dbReference type="KEGG" id="htq:FRZ44_00780"/>
<protein>
    <submittedName>
        <fullName evidence="2">RpiR family transcriptional regulator</fullName>
    </submittedName>
</protein>
<dbReference type="PROSITE" id="PS51071">
    <property type="entry name" value="HTH_RPIR"/>
    <property type="match status" value="1"/>
</dbReference>
<proteinExistence type="predicted"/>
<dbReference type="InterPro" id="IPR046348">
    <property type="entry name" value="SIS_dom_sf"/>
</dbReference>
<keyword evidence="3" id="KW-1185">Reference proteome</keyword>